<dbReference type="InterPro" id="IPR045851">
    <property type="entry name" value="AMP-bd_C_sf"/>
</dbReference>
<dbReference type="PANTHER" id="PTHR43767:SF1">
    <property type="entry name" value="NONRIBOSOMAL PEPTIDE SYNTHASE PES1 (EUROFUNG)-RELATED"/>
    <property type="match status" value="1"/>
</dbReference>
<dbReference type="STRING" id="36856.ATB98_01020"/>
<dbReference type="InterPro" id="IPR050237">
    <property type="entry name" value="ATP-dep_AMP-bd_enzyme"/>
</dbReference>
<evidence type="ECO:0008006" key="6">
    <source>
        <dbReference type="Google" id="ProtNLM"/>
    </source>
</evidence>
<protein>
    <recommendedName>
        <fullName evidence="6">Long-chain fatty acid--CoA ligase</fullName>
    </recommendedName>
</protein>
<dbReference type="Gene3D" id="3.30.300.30">
    <property type="match status" value="1"/>
</dbReference>
<dbReference type="Pfam" id="PF13193">
    <property type="entry name" value="AMP-binding_C"/>
    <property type="match status" value="1"/>
</dbReference>
<dbReference type="Gene3D" id="3.40.50.12780">
    <property type="entry name" value="N-terminal domain of ligase-like"/>
    <property type="match status" value="1"/>
</dbReference>
<dbReference type="SUPFAM" id="SSF56801">
    <property type="entry name" value="Acetyl-CoA synthetase-like"/>
    <property type="match status" value="1"/>
</dbReference>
<keyword evidence="5" id="KW-1185">Reference proteome</keyword>
<dbReference type="Pfam" id="PF00501">
    <property type="entry name" value="AMP-binding"/>
    <property type="match status" value="1"/>
</dbReference>
<dbReference type="InterPro" id="IPR042099">
    <property type="entry name" value="ANL_N_sf"/>
</dbReference>
<gene>
    <name evidence="4" type="ORF">ATB98_01020</name>
</gene>
<evidence type="ECO:0000256" key="1">
    <source>
        <dbReference type="ARBA" id="ARBA00022723"/>
    </source>
</evidence>
<dbReference type="AlphaFoldDB" id="A0A178YKF7"/>
<comment type="caution">
    <text evidence="4">The sequence shown here is derived from an EMBL/GenBank/DDBJ whole genome shotgun (WGS) entry which is preliminary data.</text>
</comment>
<evidence type="ECO:0000313" key="5">
    <source>
        <dbReference type="Proteomes" id="UP000078507"/>
    </source>
</evidence>
<dbReference type="InterPro" id="IPR020845">
    <property type="entry name" value="AMP-binding_CS"/>
</dbReference>
<dbReference type="RefSeq" id="WP_066871024.1">
    <property type="nucleotide sequence ID" value="NZ_LNQB01000063.1"/>
</dbReference>
<dbReference type="GO" id="GO:0046872">
    <property type="term" value="F:metal ion binding"/>
    <property type="evidence" value="ECO:0007669"/>
    <property type="project" value="UniProtKB-KW"/>
</dbReference>
<feature type="domain" description="AMP-dependent synthetase/ligase" evidence="2">
    <location>
        <begin position="21"/>
        <end position="362"/>
    </location>
</feature>
<dbReference type="Proteomes" id="UP000078507">
    <property type="component" value="Unassembled WGS sequence"/>
</dbReference>
<reference evidence="4 5" key="1">
    <citation type="submission" date="2015-11" db="EMBL/GenBank/DDBJ databases">
        <title>Ensifer anhuiense sp. nov., an effective nitrogen fixation bacterium with Glycine soja.</title>
        <authorList>
            <person name="Yan H."/>
            <person name="Chen W."/>
        </authorList>
    </citation>
    <scope>NUCLEOTIDE SEQUENCE [LARGE SCALE GENOMIC DNA]</scope>
    <source>
        <strain evidence="4 5">LMG 7837</strain>
    </source>
</reference>
<keyword evidence="1" id="KW-0479">Metal-binding</keyword>
<name>A0A178YKF7_SINSA</name>
<dbReference type="PROSITE" id="PS00455">
    <property type="entry name" value="AMP_BINDING"/>
    <property type="match status" value="1"/>
</dbReference>
<proteinExistence type="predicted"/>
<evidence type="ECO:0000259" key="3">
    <source>
        <dbReference type="Pfam" id="PF13193"/>
    </source>
</evidence>
<dbReference type="PANTHER" id="PTHR43767">
    <property type="entry name" value="LONG-CHAIN-FATTY-ACID--COA LIGASE"/>
    <property type="match status" value="1"/>
</dbReference>
<evidence type="ECO:0000313" key="4">
    <source>
        <dbReference type="EMBL" id="OAP47972.1"/>
    </source>
</evidence>
<accession>A0A178YKF7</accession>
<dbReference type="InterPro" id="IPR000873">
    <property type="entry name" value="AMP-dep_synth/lig_dom"/>
</dbReference>
<organism evidence="4 5">
    <name type="scientific">Sinorhizobium saheli</name>
    <dbReference type="NCBI Taxonomy" id="36856"/>
    <lineage>
        <taxon>Bacteria</taxon>
        <taxon>Pseudomonadati</taxon>
        <taxon>Pseudomonadota</taxon>
        <taxon>Alphaproteobacteria</taxon>
        <taxon>Hyphomicrobiales</taxon>
        <taxon>Rhizobiaceae</taxon>
        <taxon>Sinorhizobium/Ensifer group</taxon>
        <taxon>Sinorhizobium</taxon>
    </lineage>
</organism>
<dbReference type="InterPro" id="IPR025110">
    <property type="entry name" value="AMP-bd_C"/>
</dbReference>
<sequence>MSRNFLDWRNVEAEASLVSAFERRATAHADRLFVKSSTFALSWGEALSAVRGFGELHRERLEGRDVAMFMGNGPGFFITYLAVLFSGGRPAVLNAAMPEKAGRKLVEELAPELVFAGQVLEFDDAAVVVDGDRIRHWISLDAGMSSSATAGDETACYFYSGGTTGTPKRIRYTHDRLLAAGARMQWGWPLQEGEVFLPIAPFSHIYGFLAGICLPIQCGGSSIIPLRFHPAEVLDLIERERVTVLGGGPPAVYQALMSDPDLGRRDLSSLRVCPGGGASFPLEIHRRWKDVTGLTIYEGYGMTEGAPLAVNTVETGIKAGSVGKAVPDTEISIVDMETGSRVLRAGEAGEIKVRGPHTMLGYCNDPEETAMVLRDGWVLTGDVGVMDEQGFLTITDRKKDVIIHKGFNVFPREVEEAIMSHPSVACACVCGAADERAGEIVLAYVTLRPGQATTPEEISRACASYLVNYKIPARIEILEAFPLTPAGKVDRMALKALSRRTSAGAAA</sequence>
<dbReference type="GO" id="GO:0016878">
    <property type="term" value="F:acid-thiol ligase activity"/>
    <property type="evidence" value="ECO:0007669"/>
    <property type="project" value="UniProtKB-ARBA"/>
</dbReference>
<feature type="domain" description="AMP-binding enzyme C-terminal" evidence="3">
    <location>
        <begin position="413"/>
        <end position="488"/>
    </location>
</feature>
<dbReference type="EMBL" id="LNQB01000063">
    <property type="protein sequence ID" value="OAP47972.1"/>
    <property type="molecule type" value="Genomic_DNA"/>
</dbReference>
<evidence type="ECO:0000259" key="2">
    <source>
        <dbReference type="Pfam" id="PF00501"/>
    </source>
</evidence>